<feature type="compositionally biased region" description="Polar residues" evidence="1">
    <location>
        <begin position="103"/>
        <end position="136"/>
    </location>
</feature>
<name>A0A5C3DXI6_9BASI</name>
<feature type="region of interest" description="Disordered" evidence="1">
    <location>
        <begin position="590"/>
        <end position="619"/>
    </location>
</feature>
<accession>A0A5C3DXI6</accession>
<feature type="compositionally biased region" description="Low complexity" evidence="1">
    <location>
        <begin position="169"/>
        <end position="180"/>
    </location>
</feature>
<evidence type="ECO:0000313" key="3">
    <source>
        <dbReference type="Proteomes" id="UP000324022"/>
    </source>
</evidence>
<feature type="region of interest" description="Disordered" evidence="1">
    <location>
        <begin position="682"/>
        <end position="735"/>
    </location>
</feature>
<organism evidence="2 3">
    <name type="scientific">Ustilago trichophora</name>
    <dbReference type="NCBI Taxonomy" id="86804"/>
    <lineage>
        <taxon>Eukaryota</taxon>
        <taxon>Fungi</taxon>
        <taxon>Dikarya</taxon>
        <taxon>Basidiomycota</taxon>
        <taxon>Ustilaginomycotina</taxon>
        <taxon>Ustilaginomycetes</taxon>
        <taxon>Ustilaginales</taxon>
        <taxon>Ustilaginaceae</taxon>
        <taxon>Ustilago</taxon>
    </lineage>
</organism>
<feature type="region of interest" description="Disordered" evidence="1">
    <location>
        <begin position="1"/>
        <end position="187"/>
    </location>
</feature>
<dbReference type="Proteomes" id="UP000324022">
    <property type="component" value="Unassembled WGS sequence"/>
</dbReference>
<reference evidence="2 3" key="1">
    <citation type="submission" date="2018-03" db="EMBL/GenBank/DDBJ databases">
        <authorList>
            <person name="Guldener U."/>
        </authorList>
    </citation>
    <scope>NUCLEOTIDE SEQUENCE [LARGE SCALE GENOMIC DNA]</scope>
    <source>
        <strain evidence="2 3">NBRC100155</strain>
    </source>
</reference>
<feature type="compositionally biased region" description="Low complexity" evidence="1">
    <location>
        <begin position="31"/>
        <end position="42"/>
    </location>
</feature>
<dbReference type="AlphaFoldDB" id="A0A5C3DXI6"/>
<evidence type="ECO:0000256" key="1">
    <source>
        <dbReference type="SAM" id="MobiDB-lite"/>
    </source>
</evidence>
<gene>
    <name evidence="2" type="ORF">UTRI_01852</name>
</gene>
<dbReference type="OrthoDB" id="2551866at2759"/>
<feature type="compositionally biased region" description="Basic and acidic residues" evidence="1">
    <location>
        <begin position="93"/>
        <end position="102"/>
    </location>
</feature>
<feature type="region of interest" description="Disordered" evidence="1">
    <location>
        <begin position="466"/>
        <end position="490"/>
    </location>
</feature>
<feature type="compositionally biased region" description="Low complexity" evidence="1">
    <location>
        <begin position="684"/>
        <end position="699"/>
    </location>
</feature>
<evidence type="ECO:0000313" key="2">
    <source>
        <dbReference type="EMBL" id="SPO23174.1"/>
    </source>
</evidence>
<feature type="compositionally biased region" description="Polar residues" evidence="1">
    <location>
        <begin position="152"/>
        <end position="167"/>
    </location>
</feature>
<dbReference type="EMBL" id="OOIN01000005">
    <property type="protein sequence ID" value="SPO23174.1"/>
    <property type="molecule type" value="Genomic_DNA"/>
</dbReference>
<keyword evidence="3" id="KW-1185">Reference proteome</keyword>
<protein>
    <submittedName>
        <fullName evidence="2">Uncharacterized protein</fullName>
    </submittedName>
</protein>
<proteinExistence type="predicted"/>
<sequence length="853" mass="93674">MRHASQLCRGLAEASRSLERPYIPRHVPLPSSSYSAAAQNSATPTAPKPNVPRRSSKEAGKISEAARGSFQQGAPPTQPPSQRRAIFRHRSSHRGELDHSSIKDGQNVKQEKPLSSTFQKTGLSPLQYRNNASLFNHPQPMETVPTADEQPIQASSTNTWTSKTLSVASGRTSSTSNRSRLAQAPPSQEAQRLMAAYPGLSKDQITLLLQTFRQIHSLRSHPPGALVAWYEELIWTTERQAQGWVRMESPQSLSMLLRFAYQRNDLRSLLRIESRAARLSSTFSCSRNDASASNVSPKELGSTEVDGVGVWPEANEDPRRLAYNLKVAFAAREGNWVKVDELLTQPSPSIAKASKGQAIGRGPAPTDRSEYALDATGWGGLLRFGLGSVPRLDVESRYPVTSVVLSGNGKQVTSTAPTSASETVSALDPVSIEIEAQKLRKAKEGELQAQAKLSVTKRLLPHLLRFTSTPKNSDKATNSAQDPTSRSAEPTTPVWLLHAVLKQLAERGDAASTVRIARLALSEKSALEQLALVRGGSNRILNFALMACSQNHFVNLTETLRIFNSLTGSQLGLTISGSTVLAQPKLLDEGKGQSQSRMHLKQASDRPQQKIKQGSAASAGQARFIPNEESLILVLKKVQHPLFRAAWTRKLVDEFQQLFPTVKLSGRTFRMIIDKCVAPAPGTSPEKAALSSPAPSPAAQQHSKIASGRRGRRLRQQAAEQMLPDPEPSPVQSSKIRGPIVKRSILIQTLTEILTRFDPTTTTTTTPLLLHLSTTNRRRFELTLLKAKRCLLVKKQHHMDQIDRAPSEAAAREGYLRHEKAALSEIEKLLTLIAQVQRLGRSDETRKWLDLCN</sequence>